<gene>
    <name evidence="19" type="ORF">CD943_06115</name>
</gene>
<evidence type="ECO:0000256" key="4">
    <source>
        <dbReference type="ARBA" id="ARBA00022452"/>
    </source>
</evidence>
<dbReference type="STRING" id="293.GCA_000988015_02145"/>
<dbReference type="PROSITE" id="PS52016">
    <property type="entry name" value="TONB_DEPENDENT_REC_3"/>
    <property type="match status" value="1"/>
</dbReference>
<keyword evidence="8" id="KW-0408">Iron</keyword>
<dbReference type="InterPro" id="IPR010105">
    <property type="entry name" value="TonB_sidphr_rcpt"/>
</dbReference>
<dbReference type="EMBL" id="CP021995">
    <property type="protein sequence ID" value="ASD26506.1"/>
    <property type="molecule type" value="Genomic_DNA"/>
</dbReference>
<keyword evidence="6 14" id="KW-0812">Transmembrane</keyword>
<keyword evidence="13 14" id="KW-0998">Cell outer membrane</keyword>
<dbReference type="SUPFAM" id="SSF56935">
    <property type="entry name" value="Porins"/>
    <property type="match status" value="1"/>
</dbReference>
<keyword evidence="10 15" id="KW-0798">TonB box</keyword>
<dbReference type="AlphaFoldDB" id="A0A1Z3LWH6"/>
<dbReference type="Pfam" id="PF00593">
    <property type="entry name" value="TonB_dep_Rec_b-barrel"/>
    <property type="match status" value="1"/>
</dbReference>
<reference evidence="19 20" key="2">
    <citation type="submission" date="2017-06" db="EMBL/GenBank/DDBJ databases">
        <authorList>
            <person name="Kim H.J."/>
            <person name="Triplett B.A."/>
        </authorList>
    </citation>
    <scope>NUCLEOTIDE SEQUENCE [LARGE SCALE GENOMIC DNA]</scope>
    <source>
        <strain evidence="19 20">BZC3</strain>
    </source>
</reference>
<evidence type="ECO:0000256" key="12">
    <source>
        <dbReference type="ARBA" id="ARBA00023170"/>
    </source>
</evidence>
<dbReference type="GO" id="GO:0015891">
    <property type="term" value="P:siderophore transport"/>
    <property type="evidence" value="ECO:0007669"/>
    <property type="project" value="InterPro"/>
</dbReference>
<evidence type="ECO:0000259" key="17">
    <source>
        <dbReference type="Pfam" id="PF00593"/>
    </source>
</evidence>
<evidence type="ECO:0000256" key="11">
    <source>
        <dbReference type="ARBA" id="ARBA00023136"/>
    </source>
</evidence>
<evidence type="ECO:0000256" key="1">
    <source>
        <dbReference type="ARBA" id="ARBA00004571"/>
    </source>
</evidence>
<evidence type="ECO:0000313" key="19">
    <source>
        <dbReference type="EMBL" id="ASD26506.1"/>
    </source>
</evidence>
<dbReference type="CDD" id="cd01347">
    <property type="entry name" value="ligand_gated_channel"/>
    <property type="match status" value="1"/>
</dbReference>
<keyword evidence="9" id="KW-0406">Ion transport</keyword>
<evidence type="ECO:0000256" key="13">
    <source>
        <dbReference type="ARBA" id="ARBA00023237"/>
    </source>
</evidence>
<protein>
    <submittedName>
        <fullName evidence="19">TonB-dependent siderophore receptor</fullName>
    </submittedName>
</protein>
<dbReference type="InterPro" id="IPR036942">
    <property type="entry name" value="Beta-barrel_TonB_sf"/>
</dbReference>
<feature type="signal peptide" evidence="16">
    <location>
        <begin position="1"/>
        <end position="29"/>
    </location>
</feature>
<dbReference type="Gene3D" id="2.170.130.10">
    <property type="entry name" value="TonB-dependent receptor, plug domain"/>
    <property type="match status" value="1"/>
</dbReference>
<keyword evidence="3 14" id="KW-0813">Transport</keyword>
<feature type="domain" description="TonB-dependent receptor-like beta-barrel" evidence="17">
    <location>
        <begin position="248"/>
        <end position="722"/>
    </location>
</feature>
<keyword evidence="5" id="KW-0410">Iron transport</keyword>
<sequence length="754" mass="80334">MSDTRSAALKALLFASSAAGMLCAAPAIAATDEAAPADGVISQDATNLGTVDVHGHRVKREPKDPQFVTPLVDTPRTVTVIPQQIIEQTAATSLQDILRTSPGITFGAGEGGQPLADRPFIRGQASGNNIFVDGIRDTGGQQREVFNLEQVEVIKGADSVYSGRGSGGGSINLGSKSPRLTNFVHGSAGVGTDDYLRGTVDANWQVGPTAAMRLNVMTSQGDVPGRNGVDFDKWGVGAAVAVGLGAPTTLTASYYHLDSNQTPDYGIPLYTKLGGANAPRPDASGVLDVPYDSFYGLKARDYLNNTVDSLTLEVEHRFSDTLALRNVTRYSQTLNDYVVTNPGDGGAAQQINGVWWMKRGLKSRWNPAETLANVTDLHGSFLTGSIKHDFDVGLELSREKNRNASYTVTTLTGTACPAPLTGLDCTQVYAPNPNDPWTGTITRGTETYSDTDALGLYAFDSISLGERWKLNLGLRYDRYDVEGTELPRGATAPVMREADWDFVNYQVGLVYKPTASSSVYASFSTASTPPTISAGDQNGVGGVGSGNLASTVLDPEQTESFEIGAKANLFDDRLALSGALFHLTRKDAAIEVEPGLFEQAGETRVQGVELGVSGNITDKWQVFGGYTWMDSELVRGAYSSVNLGDPLANTPEHSASLFTTYRVLPKLSLGGGVYYVSKSWGGNQGGAGGGANRVYAPEYTRVDLFASYDISDRASLQLNVQNAGDEEYIIRTNGVHHADVAPARQAILTLNVRY</sequence>
<dbReference type="InterPro" id="IPR037066">
    <property type="entry name" value="Plug_dom_sf"/>
</dbReference>
<evidence type="ECO:0000259" key="18">
    <source>
        <dbReference type="Pfam" id="PF07715"/>
    </source>
</evidence>
<dbReference type="Pfam" id="PF07715">
    <property type="entry name" value="Plug"/>
    <property type="match status" value="1"/>
</dbReference>
<evidence type="ECO:0000256" key="8">
    <source>
        <dbReference type="ARBA" id="ARBA00023004"/>
    </source>
</evidence>
<dbReference type="GO" id="GO:0015344">
    <property type="term" value="F:siderophore uptake transmembrane transporter activity"/>
    <property type="evidence" value="ECO:0007669"/>
    <property type="project" value="TreeGrafter"/>
</dbReference>
<keyword evidence="11 14" id="KW-0472">Membrane</keyword>
<dbReference type="Proteomes" id="UP000197024">
    <property type="component" value="Chromosome"/>
</dbReference>
<evidence type="ECO:0000256" key="15">
    <source>
        <dbReference type="RuleBase" id="RU003357"/>
    </source>
</evidence>
<organism evidence="19 20">
    <name type="scientific">Brevundimonas diminuta</name>
    <name type="common">Pseudomonas diminuta</name>
    <dbReference type="NCBI Taxonomy" id="293"/>
    <lineage>
        <taxon>Bacteria</taxon>
        <taxon>Pseudomonadati</taxon>
        <taxon>Pseudomonadota</taxon>
        <taxon>Alphaproteobacteria</taxon>
        <taxon>Caulobacterales</taxon>
        <taxon>Caulobacteraceae</taxon>
        <taxon>Brevundimonas</taxon>
    </lineage>
</organism>
<evidence type="ECO:0000256" key="5">
    <source>
        <dbReference type="ARBA" id="ARBA00022496"/>
    </source>
</evidence>
<dbReference type="GO" id="GO:0009279">
    <property type="term" value="C:cell outer membrane"/>
    <property type="evidence" value="ECO:0007669"/>
    <property type="project" value="UniProtKB-SubCell"/>
</dbReference>
<evidence type="ECO:0000256" key="3">
    <source>
        <dbReference type="ARBA" id="ARBA00022448"/>
    </source>
</evidence>
<keyword evidence="4 14" id="KW-1134">Transmembrane beta strand</keyword>
<evidence type="ECO:0000313" key="20">
    <source>
        <dbReference type="Proteomes" id="UP000197024"/>
    </source>
</evidence>
<feature type="chain" id="PRO_5012170347" evidence="16">
    <location>
        <begin position="30"/>
        <end position="754"/>
    </location>
</feature>
<feature type="domain" description="TonB-dependent receptor plug" evidence="18">
    <location>
        <begin position="71"/>
        <end position="169"/>
    </location>
</feature>
<evidence type="ECO:0000256" key="10">
    <source>
        <dbReference type="ARBA" id="ARBA00023077"/>
    </source>
</evidence>
<keyword evidence="7 16" id="KW-0732">Signal</keyword>
<evidence type="ECO:0000256" key="14">
    <source>
        <dbReference type="PROSITE-ProRule" id="PRU01360"/>
    </source>
</evidence>
<comment type="subcellular location">
    <subcellularLocation>
        <location evidence="1 14">Cell outer membrane</location>
        <topology evidence="1 14">Multi-pass membrane protein</topology>
    </subcellularLocation>
</comment>
<evidence type="ECO:0000256" key="6">
    <source>
        <dbReference type="ARBA" id="ARBA00022692"/>
    </source>
</evidence>
<evidence type="ECO:0000256" key="16">
    <source>
        <dbReference type="SAM" id="SignalP"/>
    </source>
</evidence>
<name>A0A1Z3LWH6_BREDI</name>
<dbReference type="NCBIfam" id="TIGR01783">
    <property type="entry name" value="TonB-siderophor"/>
    <property type="match status" value="1"/>
</dbReference>
<evidence type="ECO:0000256" key="7">
    <source>
        <dbReference type="ARBA" id="ARBA00022729"/>
    </source>
</evidence>
<reference evidence="19 20" key="1">
    <citation type="submission" date="2017-06" db="EMBL/GenBank/DDBJ databases">
        <title>Biodegradation of gentamicin by bacterial consortia AMQD4 in synthetic medium and raw gentamicin sewage.</title>
        <authorList>
            <person name="Chang H."/>
            <person name="Feng Y."/>
            <person name="Li Z."/>
            <person name="Xue J."/>
            <person name="Cheng D."/>
        </authorList>
    </citation>
    <scope>NUCLEOTIDE SEQUENCE [LARGE SCALE GENOMIC DNA]</scope>
    <source>
        <strain evidence="19 20">BZC3</strain>
    </source>
</reference>
<dbReference type="RefSeq" id="WP_088410466.1">
    <property type="nucleotide sequence ID" value="NZ_CP021995.1"/>
</dbReference>
<keyword evidence="12 19" id="KW-0675">Receptor</keyword>
<dbReference type="InterPro" id="IPR012910">
    <property type="entry name" value="Plug_dom"/>
</dbReference>
<dbReference type="Gene3D" id="2.40.170.20">
    <property type="entry name" value="TonB-dependent receptor, beta-barrel domain"/>
    <property type="match status" value="1"/>
</dbReference>
<accession>A0A1Z3LWH6</accession>
<dbReference type="InterPro" id="IPR039426">
    <property type="entry name" value="TonB-dep_rcpt-like"/>
</dbReference>
<dbReference type="GO" id="GO:0038023">
    <property type="term" value="F:signaling receptor activity"/>
    <property type="evidence" value="ECO:0007669"/>
    <property type="project" value="InterPro"/>
</dbReference>
<evidence type="ECO:0000256" key="9">
    <source>
        <dbReference type="ARBA" id="ARBA00023065"/>
    </source>
</evidence>
<dbReference type="PANTHER" id="PTHR32552">
    <property type="entry name" value="FERRICHROME IRON RECEPTOR-RELATED"/>
    <property type="match status" value="1"/>
</dbReference>
<dbReference type="InterPro" id="IPR000531">
    <property type="entry name" value="Beta-barrel_TonB"/>
</dbReference>
<proteinExistence type="inferred from homology"/>
<dbReference type="PANTHER" id="PTHR32552:SF89">
    <property type="entry name" value="CATECHOLATE SIDEROPHORE RECEPTOR FIU"/>
    <property type="match status" value="1"/>
</dbReference>
<evidence type="ECO:0000256" key="2">
    <source>
        <dbReference type="ARBA" id="ARBA00009810"/>
    </source>
</evidence>
<comment type="similarity">
    <text evidence="2 14 15">Belongs to the TonB-dependent receptor family.</text>
</comment>